<dbReference type="AlphaFoldDB" id="B7K161"/>
<name>B7K161_RIPO1</name>
<dbReference type="HOGENOM" id="CLU_610747_0_0_3"/>
<keyword evidence="2" id="KW-1185">Reference proteome</keyword>
<reference evidence="2" key="1">
    <citation type="journal article" date="2011" name="MBio">
        <title>Novel metabolic attributes of the genus Cyanothece, comprising a group of unicellular nitrogen-fixing Cyanobacteria.</title>
        <authorList>
            <person name="Bandyopadhyay A."/>
            <person name="Elvitigala T."/>
            <person name="Welsh E."/>
            <person name="Stockel J."/>
            <person name="Liberton M."/>
            <person name="Min H."/>
            <person name="Sherman L.A."/>
            <person name="Pakrasi H.B."/>
        </authorList>
    </citation>
    <scope>NUCLEOTIDE SEQUENCE [LARGE SCALE GENOMIC DNA]</scope>
    <source>
        <strain evidence="2">PCC 8801</strain>
    </source>
</reference>
<accession>B7K161</accession>
<dbReference type="EMBL" id="CP001287">
    <property type="protein sequence ID" value="ACK66256.1"/>
    <property type="molecule type" value="Genomic_DNA"/>
</dbReference>
<dbReference type="STRING" id="41431.PCC8801_2229"/>
<dbReference type="OrthoDB" id="7025931at2"/>
<dbReference type="eggNOG" id="COG0249">
    <property type="taxonomic scope" value="Bacteria"/>
</dbReference>
<sequence length="448" mass="49952">MLQNITLLVNDPTILQGLSNGSLVRYGSVIRHAAGTSNAGQIVKHLAEAPGITNKLISLPLSPLSSGVDIIGHGMTYHKLLGIDKRLIGMQQTISQVTGLTQIAAGASVLNLGVSIAGFAYMGYKLHKIQQKLGVIQQTMEAGFERVEAGLYNLNNNMKEGFTVVLDGINHLDQRLDQLSEQFAYLYLLVQDSREKQESLAKGISHVHQAMLITKIADLQAELDDRSRFPNESPRQALKTASSVRLFLGSEAMKITPELEAELMLNNDIAIKGWAVATATEANLLLEIGKHQDAKQLLSEEVGKFQQVAQRWTSHCLTQDNQYLATAYRYDAPPFKDYITPERIDRISQISSSDRHLNTDQIRRKQNEVKVEFEMTYSKERYNQTWLYQQIALAEYLDTLSELSARLDTLQDFAALCEAKGVKSCKELLPDEKSEAGLYLLPSLDEDE</sequence>
<dbReference type="KEGG" id="cyp:PCC8801_2229"/>
<proteinExistence type="predicted"/>
<dbReference type="RefSeq" id="WP_012595524.1">
    <property type="nucleotide sequence ID" value="NC_011726.1"/>
</dbReference>
<organism evidence="1 2">
    <name type="scientific">Rippkaea orientalis (strain PCC 8801 / RF-1)</name>
    <name type="common">Cyanothece sp. (strain PCC 8801)</name>
    <dbReference type="NCBI Taxonomy" id="41431"/>
    <lineage>
        <taxon>Bacteria</taxon>
        <taxon>Bacillati</taxon>
        <taxon>Cyanobacteriota</taxon>
        <taxon>Cyanophyceae</taxon>
        <taxon>Oscillatoriophycideae</taxon>
        <taxon>Chroococcales</taxon>
        <taxon>Aphanothecaceae</taxon>
        <taxon>Rippkaea</taxon>
        <taxon>Rippkaea orientalis</taxon>
    </lineage>
</organism>
<dbReference type="Proteomes" id="UP000008204">
    <property type="component" value="Chromosome"/>
</dbReference>
<evidence type="ECO:0000313" key="1">
    <source>
        <dbReference type="EMBL" id="ACK66256.1"/>
    </source>
</evidence>
<gene>
    <name evidence="1" type="ordered locus">PCC8801_2229</name>
</gene>
<evidence type="ECO:0000313" key="2">
    <source>
        <dbReference type="Proteomes" id="UP000008204"/>
    </source>
</evidence>
<protein>
    <submittedName>
        <fullName evidence="1">Uncharacterized protein</fullName>
    </submittedName>
</protein>